<name>A0A0H3NW86_YERE1</name>
<dbReference type="PANTHER" id="PTHR40278:SF1">
    <property type="entry name" value="DNA UTILIZATION PROTEIN HOFN"/>
    <property type="match status" value="1"/>
</dbReference>
<dbReference type="EMBL" id="FR729477">
    <property type="protein sequence ID" value="CBY29301.1"/>
    <property type="molecule type" value="Genomic_DNA"/>
</dbReference>
<proteinExistence type="predicted"/>
<dbReference type="Proteomes" id="UP000008084">
    <property type="component" value="Chromosome"/>
</dbReference>
<dbReference type="Pfam" id="PF05137">
    <property type="entry name" value="PilN"/>
    <property type="match status" value="1"/>
</dbReference>
<reference evidence="3 4" key="1">
    <citation type="journal article" date="2011" name="J. Bacteriol.">
        <title>Complete genome sequence of Yersinia enterocolitica subsp. palearctica serogroup O:3.</title>
        <authorList>
            <person name="Batzilla J."/>
            <person name="Hoper D."/>
            <person name="Antonenka U."/>
            <person name="Heesemann J."/>
            <person name="Rakin A."/>
        </authorList>
    </citation>
    <scope>NUCLEOTIDE SEQUENCE [LARGE SCALE GENOMIC DNA]</scope>
    <source>
        <strain evidence="4">DSM 13030 / CIP 106945 / Y11</strain>
    </source>
</reference>
<organism evidence="3 4">
    <name type="scientific">Yersinia enterocolitica subsp. palearctica serotype O:3 (strain DSM 13030 / CIP 106945 / Y11)</name>
    <dbReference type="NCBI Taxonomy" id="930944"/>
    <lineage>
        <taxon>Bacteria</taxon>
        <taxon>Pseudomonadati</taxon>
        <taxon>Pseudomonadota</taxon>
        <taxon>Gammaproteobacteria</taxon>
        <taxon>Enterobacterales</taxon>
        <taxon>Yersiniaceae</taxon>
        <taxon>Yersinia</taxon>
    </lineage>
</organism>
<dbReference type="PATRIC" id="fig|930944.6.peg.3215"/>
<dbReference type="GeneID" id="31411173"/>
<dbReference type="KEGG" id="yey:Y11_32291"/>
<keyword evidence="1" id="KW-0175">Coiled coil</keyword>
<sequence>MYQVNFSSWRTARQLSRYRFWRNIGLCQGILFAISLVVMQMQLHSRQISQQGSLRTLLQQQSVLSQQHQQVQQLMAQKQRAEQRIQIYRKMHQSAHRYSVLLQHLSQQIPDNCWLISLMPQSDKLVFEATSQDYAAIHDFLARLGRQPLLANVRLQRIAQRDDGHFRFMAQADWPQEGMSDE</sequence>
<evidence type="ECO:0000313" key="3">
    <source>
        <dbReference type="EMBL" id="CBY29301.1"/>
    </source>
</evidence>
<keyword evidence="2" id="KW-0472">Membrane</keyword>
<dbReference type="PANTHER" id="PTHR40278">
    <property type="entry name" value="DNA UTILIZATION PROTEIN HOFN"/>
    <property type="match status" value="1"/>
</dbReference>
<keyword evidence="2" id="KW-0812">Transmembrane</keyword>
<dbReference type="InterPro" id="IPR007813">
    <property type="entry name" value="PilN"/>
</dbReference>
<dbReference type="AlphaFoldDB" id="A0A0H3NW86"/>
<keyword evidence="2" id="KW-1133">Transmembrane helix</keyword>
<evidence type="ECO:0000256" key="1">
    <source>
        <dbReference type="SAM" id="Coils"/>
    </source>
</evidence>
<accession>A0A0H3NW86</accession>
<dbReference type="InterPro" id="IPR052534">
    <property type="entry name" value="Extracell_DNA_Util/SecSys_Comp"/>
</dbReference>
<feature type="coiled-coil region" evidence="1">
    <location>
        <begin position="64"/>
        <end position="91"/>
    </location>
</feature>
<evidence type="ECO:0000256" key="2">
    <source>
        <dbReference type="SAM" id="Phobius"/>
    </source>
</evidence>
<feature type="transmembrane region" description="Helical" evidence="2">
    <location>
        <begin position="20"/>
        <end position="39"/>
    </location>
</feature>
<gene>
    <name evidence="3" type="ordered locus">Y11_32291</name>
</gene>
<evidence type="ECO:0000313" key="4">
    <source>
        <dbReference type="Proteomes" id="UP000008084"/>
    </source>
</evidence>
<dbReference type="HOGENOM" id="CLU_081304_2_1_6"/>
<protein>
    <submittedName>
        <fullName evidence="3">Type IV pilus biogenesis protein PilN</fullName>
    </submittedName>
</protein>
<dbReference type="RefSeq" id="WP_005159684.1">
    <property type="nucleotide sequence ID" value="NC_017564.1"/>
</dbReference>